<proteinExistence type="predicted"/>
<dbReference type="PANTHER" id="PTHR43261">
    <property type="entry name" value="TRANSLATION ELONGATION FACTOR G-RELATED"/>
    <property type="match status" value="1"/>
</dbReference>
<dbReference type="GO" id="GO:0005759">
    <property type="term" value="C:mitochondrial matrix"/>
    <property type="evidence" value="ECO:0007669"/>
    <property type="project" value="UniProtKB-ARBA"/>
</dbReference>
<dbReference type="InterPro" id="IPR000795">
    <property type="entry name" value="T_Tr_GTP-bd_dom"/>
</dbReference>
<keyword evidence="1" id="KW-0547">Nucleotide-binding</keyword>
<dbReference type="InterPro" id="IPR005225">
    <property type="entry name" value="Small_GTP-bd"/>
</dbReference>
<evidence type="ECO:0000256" key="4">
    <source>
        <dbReference type="ARBA" id="ARBA00023134"/>
    </source>
</evidence>
<evidence type="ECO:0000256" key="2">
    <source>
        <dbReference type="ARBA" id="ARBA00022917"/>
    </source>
</evidence>
<protein>
    <recommendedName>
        <fullName evidence="5">Tr-type G domain-containing protein</fullName>
    </recommendedName>
</protein>
<feature type="non-terminal residue" evidence="6">
    <location>
        <position position="168"/>
    </location>
</feature>
<dbReference type="InterPro" id="IPR027417">
    <property type="entry name" value="P-loop_NTPase"/>
</dbReference>
<dbReference type="PROSITE" id="PS00301">
    <property type="entry name" value="G_TR_1"/>
    <property type="match status" value="1"/>
</dbReference>
<evidence type="ECO:0000259" key="5">
    <source>
        <dbReference type="PROSITE" id="PS51722"/>
    </source>
</evidence>
<reference evidence="6" key="1">
    <citation type="submission" date="2018-05" db="EMBL/GenBank/DDBJ databases">
        <authorList>
            <person name="Lanie J.A."/>
            <person name="Ng W.-L."/>
            <person name="Kazmierczak K.M."/>
            <person name="Andrzejewski T.M."/>
            <person name="Davidsen T.M."/>
            <person name="Wayne K.J."/>
            <person name="Tettelin H."/>
            <person name="Glass J.I."/>
            <person name="Rusch D."/>
            <person name="Podicherti R."/>
            <person name="Tsui H.-C.T."/>
            <person name="Winkler M.E."/>
        </authorList>
    </citation>
    <scope>NUCLEOTIDE SEQUENCE</scope>
</reference>
<dbReference type="PANTHER" id="PTHR43261:SF1">
    <property type="entry name" value="RIBOSOME-RELEASING FACTOR 2, MITOCHONDRIAL"/>
    <property type="match status" value="1"/>
</dbReference>
<accession>A0A382EG58</accession>
<dbReference type="PROSITE" id="PS51722">
    <property type="entry name" value="G_TR_2"/>
    <property type="match status" value="1"/>
</dbReference>
<gene>
    <name evidence="6" type="ORF">METZ01_LOCUS202514</name>
</gene>
<dbReference type="AlphaFoldDB" id="A0A382EG58"/>
<keyword evidence="4" id="KW-0342">GTP-binding</keyword>
<dbReference type="EMBL" id="UINC01044338">
    <property type="protein sequence ID" value="SVB49660.1"/>
    <property type="molecule type" value="Genomic_DNA"/>
</dbReference>
<evidence type="ECO:0000256" key="3">
    <source>
        <dbReference type="ARBA" id="ARBA00023128"/>
    </source>
</evidence>
<dbReference type="InterPro" id="IPR031157">
    <property type="entry name" value="G_TR_CS"/>
</dbReference>
<keyword evidence="3" id="KW-0496">Mitochondrion</keyword>
<sequence>MKQTKLDHVRNIGIMAHIDAGKTTLTERILYYTGRTHRIGEVHDGAATMDWMEQEQERGITITSAATTCMWEDHRINIIDTPGHVDFTVEVERSLRVLDGSVAVFCAVGGVEPQSETVWRQADKYSVPRIAFVNKMDRVGADFFHVLEMMKKRLGAQPLPLVIPIGAG</sequence>
<dbReference type="FunFam" id="3.40.50.300:FF:000514">
    <property type="entry name" value="Ribosome-releasing factor 2, mitochondrial"/>
    <property type="match status" value="1"/>
</dbReference>
<dbReference type="GO" id="GO:0006412">
    <property type="term" value="P:translation"/>
    <property type="evidence" value="ECO:0007669"/>
    <property type="project" value="UniProtKB-KW"/>
</dbReference>
<evidence type="ECO:0000256" key="1">
    <source>
        <dbReference type="ARBA" id="ARBA00022741"/>
    </source>
</evidence>
<dbReference type="GO" id="GO:0032790">
    <property type="term" value="P:ribosome disassembly"/>
    <property type="evidence" value="ECO:0007669"/>
    <property type="project" value="TreeGrafter"/>
</dbReference>
<dbReference type="NCBIfam" id="TIGR00231">
    <property type="entry name" value="small_GTP"/>
    <property type="match status" value="1"/>
</dbReference>
<feature type="domain" description="Tr-type G" evidence="5">
    <location>
        <begin position="7"/>
        <end position="168"/>
    </location>
</feature>
<dbReference type="GO" id="GO:0005525">
    <property type="term" value="F:GTP binding"/>
    <property type="evidence" value="ECO:0007669"/>
    <property type="project" value="UniProtKB-KW"/>
</dbReference>
<evidence type="ECO:0000313" key="6">
    <source>
        <dbReference type="EMBL" id="SVB49660.1"/>
    </source>
</evidence>
<dbReference type="Pfam" id="PF00009">
    <property type="entry name" value="GTP_EFTU"/>
    <property type="match status" value="1"/>
</dbReference>
<dbReference type="PRINTS" id="PR00315">
    <property type="entry name" value="ELONGATNFCT"/>
</dbReference>
<organism evidence="6">
    <name type="scientific">marine metagenome</name>
    <dbReference type="NCBI Taxonomy" id="408172"/>
    <lineage>
        <taxon>unclassified sequences</taxon>
        <taxon>metagenomes</taxon>
        <taxon>ecological metagenomes</taxon>
    </lineage>
</organism>
<dbReference type="GO" id="GO:0003924">
    <property type="term" value="F:GTPase activity"/>
    <property type="evidence" value="ECO:0007669"/>
    <property type="project" value="InterPro"/>
</dbReference>
<dbReference type="Gene3D" id="3.40.50.300">
    <property type="entry name" value="P-loop containing nucleotide triphosphate hydrolases"/>
    <property type="match status" value="2"/>
</dbReference>
<name>A0A382EG58_9ZZZZ</name>
<dbReference type="SUPFAM" id="SSF52540">
    <property type="entry name" value="P-loop containing nucleoside triphosphate hydrolases"/>
    <property type="match status" value="1"/>
</dbReference>
<keyword evidence="2" id="KW-0648">Protein biosynthesis</keyword>